<dbReference type="EMBL" id="JACHEP010000012">
    <property type="protein sequence ID" value="MBB5325143.1"/>
    <property type="molecule type" value="Genomic_DNA"/>
</dbReference>
<evidence type="ECO:0000256" key="3">
    <source>
        <dbReference type="ARBA" id="ARBA00022722"/>
    </source>
</evidence>
<comment type="cofactor">
    <cofactor evidence="1 9">
        <name>Mg(2+)</name>
        <dbReference type="ChEBI" id="CHEBI:18420"/>
    </cofactor>
</comment>
<dbReference type="AlphaFoldDB" id="A0A7W8IR39"/>
<comment type="function">
    <text evidence="9">CRISPR (clustered regularly interspaced short palindromic repeat), is an adaptive immune system that provides protection against mobile genetic elements (viruses, transposable elements and conjugative plasmids). CRISPR clusters contain sequences complementary to antecedent mobile elements and target invading nucleic acids. CRISPR clusters are transcribed and processed into CRISPR RNA (crRNA). Functions as a ssRNA-specific endoribonuclease. Involved in the integration of spacer DNA into the CRISPR cassette.</text>
</comment>
<comment type="caution">
    <text evidence="10">The sequence shown here is derived from an EMBL/GenBank/DDBJ whole genome shotgun (WGS) entry which is preliminary data.</text>
</comment>
<evidence type="ECO:0000256" key="1">
    <source>
        <dbReference type="ARBA" id="ARBA00001946"/>
    </source>
</evidence>
<keyword evidence="11" id="KW-1185">Reference proteome</keyword>
<comment type="subunit">
    <text evidence="9">Homodimer, forms a heterotetramer with a Cas1 homodimer.</text>
</comment>
<feature type="binding site" evidence="9">
    <location>
        <position position="8"/>
    </location>
    <ligand>
        <name>Mg(2+)</name>
        <dbReference type="ChEBI" id="CHEBI:18420"/>
        <note>catalytic</note>
    </ligand>
</feature>
<dbReference type="GO" id="GO:0051607">
    <property type="term" value="P:defense response to virus"/>
    <property type="evidence" value="ECO:0007669"/>
    <property type="project" value="UniProtKB-UniRule"/>
</dbReference>
<evidence type="ECO:0000313" key="10">
    <source>
        <dbReference type="EMBL" id="MBB5325143.1"/>
    </source>
</evidence>
<sequence>MFVILVYDFNEKRVAKALKIARKYLHWVQNSVFEGEISEANYKKLKIELQNIMHPDEDSVIFYTFRTQKYSKREEFGLKKGGEEFIL</sequence>
<name>A0A7W8IR39_9BACL</name>
<keyword evidence="7 9" id="KW-0460">Magnesium</keyword>
<evidence type="ECO:0000256" key="9">
    <source>
        <dbReference type="HAMAP-Rule" id="MF_01471"/>
    </source>
</evidence>
<keyword evidence="6 9" id="KW-0378">Hydrolase</keyword>
<dbReference type="GO" id="GO:0004521">
    <property type="term" value="F:RNA endonuclease activity"/>
    <property type="evidence" value="ECO:0007669"/>
    <property type="project" value="InterPro"/>
</dbReference>
<evidence type="ECO:0000256" key="8">
    <source>
        <dbReference type="ARBA" id="ARBA00023118"/>
    </source>
</evidence>
<evidence type="ECO:0000256" key="2">
    <source>
        <dbReference type="ARBA" id="ARBA00009959"/>
    </source>
</evidence>
<keyword evidence="8 9" id="KW-0051">Antiviral defense</keyword>
<dbReference type="CDD" id="cd09725">
    <property type="entry name" value="Cas2_I_II_III"/>
    <property type="match status" value="1"/>
</dbReference>
<evidence type="ECO:0000256" key="4">
    <source>
        <dbReference type="ARBA" id="ARBA00022723"/>
    </source>
</evidence>
<dbReference type="SUPFAM" id="SSF143430">
    <property type="entry name" value="TTP0101/SSO1404-like"/>
    <property type="match status" value="1"/>
</dbReference>
<protein>
    <recommendedName>
        <fullName evidence="9">CRISPR-associated endoribonuclease Cas2</fullName>
        <ecNumber evidence="9">3.1.-.-</ecNumber>
    </recommendedName>
</protein>
<keyword evidence="4 9" id="KW-0479">Metal-binding</keyword>
<dbReference type="NCBIfam" id="TIGR01573">
    <property type="entry name" value="cas2"/>
    <property type="match status" value="1"/>
</dbReference>
<dbReference type="GO" id="GO:0016787">
    <property type="term" value="F:hydrolase activity"/>
    <property type="evidence" value="ECO:0007669"/>
    <property type="project" value="UniProtKB-KW"/>
</dbReference>
<dbReference type="InterPro" id="IPR021127">
    <property type="entry name" value="CRISPR_associated_Cas2"/>
</dbReference>
<dbReference type="PANTHER" id="PTHR34405:SF1">
    <property type="entry name" value="CRISPR-ASSOCIATED ENDORIBONUCLEASE CAS2"/>
    <property type="match status" value="1"/>
</dbReference>
<dbReference type="EC" id="3.1.-.-" evidence="9"/>
<evidence type="ECO:0000313" key="11">
    <source>
        <dbReference type="Proteomes" id="UP000520011"/>
    </source>
</evidence>
<keyword evidence="3 9" id="KW-0540">Nuclease</keyword>
<evidence type="ECO:0000256" key="6">
    <source>
        <dbReference type="ARBA" id="ARBA00022801"/>
    </source>
</evidence>
<dbReference type="GO" id="GO:0046872">
    <property type="term" value="F:metal ion binding"/>
    <property type="evidence" value="ECO:0007669"/>
    <property type="project" value="UniProtKB-UniRule"/>
</dbReference>
<dbReference type="Proteomes" id="UP000520011">
    <property type="component" value="Unassembled WGS sequence"/>
</dbReference>
<dbReference type="InterPro" id="IPR019199">
    <property type="entry name" value="Virulence_VapD/CRISPR_Cas2"/>
</dbReference>
<dbReference type="GO" id="GO:0043571">
    <property type="term" value="P:maintenance of CRISPR repeat elements"/>
    <property type="evidence" value="ECO:0007669"/>
    <property type="project" value="UniProtKB-UniRule"/>
</dbReference>
<keyword evidence="5 9" id="KW-0255">Endonuclease</keyword>
<dbReference type="Pfam" id="PF09827">
    <property type="entry name" value="CRISPR_Cas2"/>
    <property type="match status" value="1"/>
</dbReference>
<comment type="similarity">
    <text evidence="2 9">Belongs to the CRISPR-associated endoribonuclease Cas2 protein family.</text>
</comment>
<dbReference type="HAMAP" id="MF_01471">
    <property type="entry name" value="Cas2"/>
    <property type="match status" value="1"/>
</dbReference>
<dbReference type="Gene3D" id="3.30.70.240">
    <property type="match status" value="1"/>
</dbReference>
<proteinExistence type="inferred from homology"/>
<dbReference type="PANTHER" id="PTHR34405">
    <property type="entry name" value="CRISPR-ASSOCIATED ENDORIBONUCLEASE CAS2"/>
    <property type="match status" value="1"/>
</dbReference>
<accession>A0A7W8IR39</accession>
<reference evidence="10 11" key="1">
    <citation type="submission" date="2020-08" db="EMBL/GenBank/DDBJ databases">
        <title>Genomic Encyclopedia of Type Strains, Phase IV (KMG-IV): sequencing the most valuable type-strain genomes for metagenomic binning, comparative biology and taxonomic classification.</title>
        <authorList>
            <person name="Goeker M."/>
        </authorList>
    </citation>
    <scope>NUCLEOTIDE SEQUENCE [LARGE SCALE GENOMIC DNA]</scope>
    <source>
        <strain evidence="10 11">DSM 16325</strain>
    </source>
</reference>
<evidence type="ECO:0000256" key="7">
    <source>
        <dbReference type="ARBA" id="ARBA00022842"/>
    </source>
</evidence>
<evidence type="ECO:0000256" key="5">
    <source>
        <dbReference type="ARBA" id="ARBA00022759"/>
    </source>
</evidence>
<gene>
    <name evidence="9" type="primary">cas2</name>
    <name evidence="10" type="ORF">HNQ34_002242</name>
</gene>
<organism evidence="10 11">
    <name type="scientific">Anoxybacteroides tepidamans</name>
    <dbReference type="NCBI Taxonomy" id="265948"/>
    <lineage>
        <taxon>Bacteria</taxon>
        <taxon>Bacillati</taxon>
        <taxon>Bacillota</taxon>
        <taxon>Bacilli</taxon>
        <taxon>Bacillales</taxon>
        <taxon>Anoxybacillaceae</taxon>
        <taxon>Anoxybacteroides</taxon>
    </lineage>
</organism>
<dbReference type="RefSeq" id="WP_183254430.1">
    <property type="nucleotide sequence ID" value="NZ_JACHEP010000012.1"/>
</dbReference>